<dbReference type="AlphaFoldDB" id="A0A564ZFC3"/>
<accession>A0A564ZFC3</accession>
<organism evidence="1 2">
    <name type="scientific">Hymenolepis diminuta</name>
    <name type="common">Rat tapeworm</name>
    <dbReference type="NCBI Taxonomy" id="6216"/>
    <lineage>
        <taxon>Eukaryota</taxon>
        <taxon>Metazoa</taxon>
        <taxon>Spiralia</taxon>
        <taxon>Lophotrochozoa</taxon>
        <taxon>Platyhelminthes</taxon>
        <taxon>Cestoda</taxon>
        <taxon>Eucestoda</taxon>
        <taxon>Cyclophyllidea</taxon>
        <taxon>Hymenolepididae</taxon>
        <taxon>Hymenolepis</taxon>
    </lineage>
</organism>
<sequence>MYLLDCPMCIQTMPNACGSMPLWNEFWQPNFLPRIHTQEYCPICHEVVPTTLIRNIWLPQICDVNVYRPSLVEK</sequence>
<keyword evidence="2" id="KW-1185">Reference proteome</keyword>
<proteinExistence type="predicted"/>
<gene>
    <name evidence="1" type="ORF">WMSIL1_LOCUS14978</name>
</gene>
<dbReference type="Proteomes" id="UP000321570">
    <property type="component" value="Unassembled WGS sequence"/>
</dbReference>
<evidence type="ECO:0000313" key="2">
    <source>
        <dbReference type="Proteomes" id="UP000321570"/>
    </source>
</evidence>
<protein>
    <submittedName>
        <fullName evidence="1">Uncharacterized protein</fullName>
    </submittedName>
</protein>
<reference evidence="1 2" key="1">
    <citation type="submission" date="2019-07" db="EMBL/GenBank/DDBJ databases">
        <authorList>
            <person name="Jastrzebski P J."/>
            <person name="Paukszto L."/>
            <person name="Jastrzebski P J."/>
        </authorList>
    </citation>
    <scope>NUCLEOTIDE SEQUENCE [LARGE SCALE GENOMIC DNA]</scope>
    <source>
        <strain evidence="1 2">WMS-il1</strain>
    </source>
</reference>
<evidence type="ECO:0000313" key="1">
    <source>
        <dbReference type="EMBL" id="VUZ57763.1"/>
    </source>
</evidence>
<dbReference type="EMBL" id="CABIJS010000719">
    <property type="protein sequence ID" value="VUZ57763.1"/>
    <property type="molecule type" value="Genomic_DNA"/>
</dbReference>
<name>A0A564ZFC3_HYMDI</name>